<evidence type="ECO:0000256" key="4">
    <source>
        <dbReference type="ARBA" id="ARBA00022801"/>
    </source>
</evidence>
<comment type="caution">
    <text evidence="9">The sequence shown here is derived from an EMBL/GenBank/DDBJ whole genome shotgun (WGS) entry which is preliminary data.</text>
</comment>
<protein>
    <recommendedName>
        <fullName evidence="8">Abasic site processing protein</fullName>
        <ecNumber evidence="8">3.4.-.-</ecNumber>
    </recommendedName>
</protein>
<dbReference type="Proteomes" id="UP001651880">
    <property type="component" value="Unassembled WGS sequence"/>
</dbReference>
<keyword evidence="10" id="KW-1185">Reference proteome</keyword>
<evidence type="ECO:0000256" key="1">
    <source>
        <dbReference type="ARBA" id="ARBA00008136"/>
    </source>
</evidence>
<gene>
    <name evidence="9" type="ORF">LJD61_17790</name>
</gene>
<dbReference type="InterPro" id="IPR003738">
    <property type="entry name" value="SRAP"/>
</dbReference>
<keyword evidence="4 8" id="KW-0378">Hydrolase</keyword>
<evidence type="ECO:0000256" key="8">
    <source>
        <dbReference type="RuleBase" id="RU364100"/>
    </source>
</evidence>
<dbReference type="PANTHER" id="PTHR13604">
    <property type="entry name" value="DC12-RELATED"/>
    <property type="match status" value="1"/>
</dbReference>
<evidence type="ECO:0000256" key="5">
    <source>
        <dbReference type="ARBA" id="ARBA00023124"/>
    </source>
</evidence>
<keyword evidence="2 8" id="KW-0645">Protease</keyword>
<dbReference type="InterPro" id="IPR036590">
    <property type="entry name" value="SRAP-like"/>
</dbReference>
<evidence type="ECO:0000256" key="3">
    <source>
        <dbReference type="ARBA" id="ARBA00022763"/>
    </source>
</evidence>
<evidence type="ECO:0000256" key="6">
    <source>
        <dbReference type="ARBA" id="ARBA00023125"/>
    </source>
</evidence>
<dbReference type="Pfam" id="PF02586">
    <property type="entry name" value="SRAP"/>
    <property type="match status" value="1"/>
</dbReference>
<dbReference type="RefSeq" id="WP_255228906.1">
    <property type="nucleotide sequence ID" value="NZ_JAJEKE010000021.1"/>
</dbReference>
<proteinExistence type="inferred from homology"/>
<reference evidence="9 10" key="1">
    <citation type="submission" date="2021-10" db="EMBL/GenBank/DDBJ databases">
        <title>Lutispora strain m25 sp. nov., a thermophilic, non-spore-forming bacterium isolated from a lab-scale methanogenic bioreactor digesting anaerobic sludge.</title>
        <authorList>
            <person name="El Houari A."/>
            <person name="Mcdonald J."/>
        </authorList>
    </citation>
    <scope>NUCLEOTIDE SEQUENCE [LARGE SCALE GENOMIC DNA]</scope>
    <source>
        <strain evidence="10">m25</strain>
    </source>
</reference>
<keyword evidence="7" id="KW-0456">Lyase</keyword>
<comment type="similarity">
    <text evidence="1 8">Belongs to the SOS response-associated peptidase family.</text>
</comment>
<keyword evidence="3" id="KW-0227">DNA damage</keyword>
<evidence type="ECO:0000313" key="9">
    <source>
        <dbReference type="EMBL" id="MCQ1531377.1"/>
    </source>
</evidence>
<dbReference type="Gene3D" id="3.90.1680.10">
    <property type="entry name" value="SOS response associated peptidase-like"/>
    <property type="match status" value="1"/>
</dbReference>
<evidence type="ECO:0000256" key="7">
    <source>
        <dbReference type="ARBA" id="ARBA00023239"/>
    </source>
</evidence>
<name>A0ABT1NJD2_9FIRM</name>
<keyword evidence="6" id="KW-0238">DNA-binding</keyword>
<dbReference type="SUPFAM" id="SSF143081">
    <property type="entry name" value="BB1717-like"/>
    <property type="match status" value="1"/>
</dbReference>
<evidence type="ECO:0000313" key="10">
    <source>
        <dbReference type="Proteomes" id="UP001651880"/>
    </source>
</evidence>
<dbReference type="PANTHER" id="PTHR13604:SF0">
    <property type="entry name" value="ABASIC SITE PROCESSING PROTEIN HMCES"/>
    <property type="match status" value="1"/>
</dbReference>
<evidence type="ECO:0000256" key="2">
    <source>
        <dbReference type="ARBA" id="ARBA00022670"/>
    </source>
</evidence>
<sequence>MCGRFLLKSGLENLAARYNADYSEDLYKSGEIFPSENALAVVKSDGRIRLLPMKWGFPMSGNKRLIINARIETADKKPMFKFALMKRRCLIPANAFFEWKAGQGNKVKHLIGKNEEEIFSMAAIYDEGTFVILTMDSSEKMKSIHERMPLILTREEENIWLDDKADLSMLKSVMGASRFVDLNIEPLAGKEEYTLFDFIE</sequence>
<keyword evidence="5" id="KW-0190">Covalent protein-DNA linkage</keyword>
<dbReference type="EC" id="3.4.-.-" evidence="8"/>
<dbReference type="EMBL" id="JAJEKE010000021">
    <property type="protein sequence ID" value="MCQ1531377.1"/>
    <property type="molecule type" value="Genomic_DNA"/>
</dbReference>
<accession>A0ABT1NJD2</accession>
<organism evidence="9 10">
    <name type="scientific">Lutispora saccharofermentans</name>
    <dbReference type="NCBI Taxonomy" id="3024236"/>
    <lineage>
        <taxon>Bacteria</taxon>
        <taxon>Bacillati</taxon>
        <taxon>Bacillota</taxon>
        <taxon>Clostridia</taxon>
        <taxon>Lutisporales</taxon>
        <taxon>Lutisporaceae</taxon>
        <taxon>Lutispora</taxon>
    </lineage>
</organism>